<comment type="caution">
    <text evidence="6">The sequence shown here is derived from an EMBL/GenBank/DDBJ whole genome shotgun (WGS) entry which is preliminary data.</text>
</comment>
<evidence type="ECO:0000313" key="6">
    <source>
        <dbReference type="EMBL" id="REK77532.1"/>
    </source>
</evidence>
<dbReference type="EMBL" id="QUBQ01000001">
    <property type="protein sequence ID" value="REK77532.1"/>
    <property type="molecule type" value="Genomic_DNA"/>
</dbReference>
<dbReference type="SUPFAM" id="SSF46565">
    <property type="entry name" value="Chaperone J-domain"/>
    <property type="match status" value="1"/>
</dbReference>
<feature type="domain" description="J" evidence="5">
    <location>
        <begin position="6"/>
        <end position="79"/>
    </location>
</feature>
<dbReference type="InterPro" id="IPR001623">
    <property type="entry name" value="DnaJ_domain"/>
</dbReference>
<keyword evidence="1" id="KW-0235">DNA replication</keyword>
<protein>
    <submittedName>
        <fullName evidence="6">J domain-containing protein</fullName>
    </submittedName>
</protein>
<dbReference type="AlphaFoldDB" id="A0A371PMV2"/>
<feature type="transmembrane region" description="Helical" evidence="4">
    <location>
        <begin position="97"/>
        <end position="117"/>
    </location>
</feature>
<dbReference type="OrthoDB" id="1738492at2"/>
<sequence length="294" mass="33731">MDDLKQAYKVLGLKEHAPKEEVEKRYSTLVRREKARSKSGDRAGDEEFGQMTNAYKLILASEDEKFTQAFNEKEYGKYKNMAGKAQKLDHFWRYYKFHTLGAIALIGVIIYGIMSYIDHKEHERYLASLPPMDLEVTFMGTFMEESGQDKNLVVESLMEPFPEWKRVEYSTIFVPQDDMGRYAYLQKALVTLMAEVPDLYLMDKYMFEWLGPQGALLPLDTRSELAAYGDSPAALSLQTDDDPEGSVYGIDLSKSQLFKDLPMMKIELIAGVRANAKHPDNAVKFIEHYVKTIP</sequence>
<evidence type="ECO:0000256" key="4">
    <source>
        <dbReference type="SAM" id="Phobius"/>
    </source>
</evidence>
<keyword evidence="2" id="KW-0346">Stress response</keyword>
<dbReference type="RefSeq" id="WP_116045193.1">
    <property type="nucleotide sequence ID" value="NZ_QUBQ01000001.1"/>
</dbReference>
<keyword evidence="4" id="KW-0812">Transmembrane</keyword>
<gene>
    <name evidence="6" type="ORF">DX130_11215</name>
</gene>
<proteinExistence type="predicted"/>
<evidence type="ECO:0000256" key="3">
    <source>
        <dbReference type="SAM" id="MobiDB-lite"/>
    </source>
</evidence>
<evidence type="ECO:0000313" key="7">
    <source>
        <dbReference type="Proteomes" id="UP000261905"/>
    </source>
</evidence>
<evidence type="ECO:0000259" key="5">
    <source>
        <dbReference type="PROSITE" id="PS50076"/>
    </source>
</evidence>
<dbReference type="InterPro" id="IPR036869">
    <property type="entry name" value="J_dom_sf"/>
</dbReference>
<evidence type="ECO:0000256" key="2">
    <source>
        <dbReference type="ARBA" id="ARBA00023016"/>
    </source>
</evidence>
<keyword evidence="4" id="KW-0472">Membrane</keyword>
<evidence type="ECO:0000256" key="1">
    <source>
        <dbReference type="ARBA" id="ARBA00022705"/>
    </source>
</evidence>
<keyword evidence="4" id="KW-1133">Transmembrane helix</keyword>
<feature type="region of interest" description="Disordered" evidence="3">
    <location>
        <begin position="24"/>
        <end position="45"/>
    </location>
</feature>
<dbReference type="Proteomes" id="UP000261905">
    <property type="component" value="Unassembled WGS sequence"/>
</dbReference>
<reference evidence="6 7" key="1">
    <citation type="submission" date="2018-08" db="EMBL/GenBank/DDBJ databases">
        <title>Paenibacillus sp. M4BSY-1, whole genome shotgun sequence.</title>
        <authorList>
            <person name="Tuo L."/>
        </authorList>
    </citation>
    <scope>NUCLEOTIDE SEQUENCE [LARGE SCALE GENOMIC DNA]</scope>
    <source>
        <strain evidence="6 7">M4BSY-1</strain>
    </source>
</reference>
<organism evidence="6 7">
    <name type="scientific">Paenibacillus paeoniae</name>
    <dbReference type="NCBI Taxonomy" id="2292705"/>
    <lineage>
        <taxon>Bacteria</taxon>
        <taxon>Bacillati</taxon>
        <taxon>Bacillota</taxon>
        <taxon>Bacilli</taxon>
        <taxon>Bacillales</taxon>
        <taxon>Paenibacillaceae</taxon>
        <taxon>Paenibacillus</taxon>
    </lineage>
</organism>
<dbReference type="GO" id="GO:0006260">
    <property type="term" value="P:DNA replication"/>
    <property type="evidence" value="ECO:0007669"/>
    <property type="project" value="UniProtKB-KW"/>
</dbReference>
<dbReference type="PROSITE" id="PS50076">
    <property type="entry name" value="DNAJ_2"/>
    <property type="match status" value="1"/>
</dbReference>
<keyword evidence="7" id="KW-1185">Reference proteome</keyword>
<name>A0A371PMV2_9BACL</name>
<accession>A0A371PMV2</accession>
<dbReference type="Gene3D" id="3.40.190.10">
    <property type="entry name" value="Periplasmic binding protein-like II"/>
    <property type="match status" value="1"/>
</dbReference>